<evidence type="ECO:0000313" key="2">
    <source>
        <dbReference type="Proteomes" id="UP000075531"/>
    </source>
</evidence>
<dbReference type="InterPro" id="IPR043129">
    <property type="entry name" value="ATPase_NBD"/>
</dbReference>
<dbReference type="PANTHER" id="PTHR32432">
    <property type="entry name" value="CELL DIVISION PROTEIN FTSA-RELATED"/>
    <property type="match status" value="1"/>
</dbReference>
<evidence type="ECO:0000313" key="1">
    <source>
        <dbReference type="EMBL" id="KYH35327.1"/>
    </source>
</evidence>
<dbReference type="PATRIC" id="fig|1121338.3.peg.742"/>
<gene>
    <name evidence="1" type="ORF">CLTEP_07310</name>
</gene>
<dbReference type="STRING" id="1121338.CLTEP_07310"/>
<dbReference type="Proteomes" id="UP000075531">
    <property type="component" value="Unassembled WGS sequence"/>
</dbReference>
<dbReference type="NCBIfam" id="TIGR01175">
    <property type="entry name" value="pilM"/>
    <property type="match status" value="1"/>
</dbReference>
<dbReference type="CDD" id="cd24049">
    <property type="entry name" value="ASKHA_NBD_PilM"/>
    <property type="match status" value="1"/>
</dbReference>
<protein>
    <submittedName>
        <fullName evidence="1">Competence protein A</fullName>
    </submittedName>
</protein>
<dbReference type="PANTHER" id="PTHR32432:SF3">
    <property type="entry name" value="ETHANOLAMINE UTILIZATION PROTEIN EUTJ"/>
    <property type="match status" value="1"/>
</dbReference>
<sequence length="353" mass="40810">MLYLFGRFISIEIGSQNIKIVECERKGKNIVIHKSVMIRTPRNSINDGIIVNIISIKEVIQKVLHDEKIKCKSVIFTSRSTSIITRIITIPFAKQSEMQSIVKYQMQQYLPINFDEYIVEFVLLEKFKQEDAQKARVRVVVYPKDMAEKYLELAKTLKLTPVCLDINYNCITKLLCNNFSKNTETQFKNETFATIDMGSDFLEFAVILNGKVEFTRIISSGGSYIDGDISRQIGLDIENAEIKKIENCDLSIEQYDDENKEFINNIIKSVVDDWIREIKKFVDYYNNNNKNNNINKIYIYGGSSKLKGIDVYMANLLNMPVSVLNNIDNISFKEHNLEDSVFYLNNIGSFIRL</sequence>
<proteinExistence type="predicted"/>
<dbReference type="PIRSF" id="PIRSF019169">
    <property type="entry name" value="PilM"/>
    <property type="match status" value="1"/>
</dbReference>
<dbReference type="Pfam" id="PF11104">
    <property type="entry name" value="PilM_2"/>
    <property type="match status" value="1"/>
</dbReference>
<comment type="caution">
    <text evidence="1">The sequence shown here is derived from an EMBL/GenBank/DDBJ whole genome shotgun (WGS) entry which is preliminary data.</text>
</comment>
<dbReference type="SUPFAM" id="SSF53067">
    <property type="entry name" value="Actin-like ATPase domain"/>
    <property type="match status" value="2"/>
</dbReference>
<keyword evidence="2" id="KW-1185">Reference proteome</keyword>
<dbReference type="AlphaFoldDB" id="A0A151B6Q7"/>
<dbReference type="InterPro" id="IPR005883">
    <property type="entry name" value="PilM"/>
</dbReference>
<name>A0A151B6Q7_9CLOT</name>
<reference evidence="1 2" key="1">
    <citation type="submission" date="2016-02" db="EMBL/GenBank/DDBJ databases">
        <title>Genome sequence of Clostridium tepidiprofundi DSM 19306.</title>
        <authorList>
            <person name="Poehlein A."/>
            <person name="Daniel R."/>
        </authorList>
    </citation>
    <scope>NUCLEOTIDE SEQUENCE [LARGE SCALE GENOMIC DNA]</scope>
    <source>
        <strain evidence="1 2">DSM 19306</strain>
    </source>
</reference>
<dbReference type="Gene3D" id="3.30.1490.300">
    <property type="match status" value="1"/>
</dbReference>
<organism evidence="1 2">
    <name type="scientific">Clostridium tepidiprofundi DSM 19306</name>
    <dbReference type="NCBI Taxonomy" id="1121338"/>
    <lineage>
        <taxon>Bacteria</taxon>
        <taxon>Bacillati</taxon>
        <taxon>Bacillota</taxon>
        <taxon>Clostridia</taxon>
        <taxon>Eubacteriales</taxon>
        <taxon>Clostridiaceae</taxon>
        <taxon>Clostridium</taxon>
    </lineage>
</organism>
<dbReference type="Gene3D" id="3.30.420.40">
    <property type="match status" value="2"/>
</dbReference>
<dbReference type="EMBL" id="LTBA01000004">
    <property type="protein sequence ID" value="KYH35327.1"/>
    <property type="molecule type" value="Genomic_DNA"/>
</dbReference>
<accession>A0A151B6Q7</accession>
<dbReference type="InterPro" id="IPR050696">
    <property type="entry name" value="FtsA/MreB"/>
</dbReference>